<protein>
    <recommendedName>
        <fullName evidence="3">Transcription factor domain-containing protein</fullName>
    </recommendedName>
</protein>
<evidence type="ECO:0000313" key="2">
    <source>
        <dbReference type="Proteomes" id="UP000234275"/>
    </source>
</evidence>
<dbReference type="GeneID" id="36550152"/>
<evidence type="ECO:0000313" key="1">
    <source>
        <dbReference type="EMBL" id="PLB50215.1"/>
    </source>
</evidence>
<sequence>MDENETDPSFVVIMGNPQQGKGERISQVRSHITKQRHRQNGRRQASAPKTLALMSPHSEIHSTLVPSGLSIAGIGHQRMQSFLGRYLCYSHDVHPSFHIVVLAAATHAPLMSAKILTASTWDDLNNTGEISNLTLKQGVITRRLIIGSLSNIHEASSDVNIAALVSILIFDVRQISLTRAGNADIVMPQLVSEDRNAFFHHKQALHELIYMRGGMQALGFEGHLAKSMPLIEQFQKIVKIATPACYYRQSSGIFPTLCQPLDLKIFTFPIQHQNTSPESTSPFLAMLLGHLSRLLLLVRECTSQSFPAKTQRCLGQCATIYRDLIATRPLIANDIDVRAIAILHATLLFSWSGFAFNDVGLVYWSDSLNALQTSLRQPDIDQTWAHLPGALIWCLVIGARLAQLGSARKWFMMQLVRVASCIALDWFDEVLQSLQLIVNGLDAAEMLDNMPVLYGSI</sequence>
<keyword evidence="2" id="KW-1185">Reference proteome</keyword>
<dbReference type="STRING" id="1392250.A0A2I2GBH9"/>
<dbReference type="PANTHER" id="PTHR37540">
    <property type="entry name" value="TRANSCRIPTION FACTOR (ACR-2), PUTATIVE-RELATED-RELATED"/>
    <property type="match status" value="1"/>
</dbReference>
<dbReference type="Proteomes" id="UP000234275">
    <property type="component" value="Unassembled WGS sequence"/>
</dbReference>
<dbReference type="EMBL" id="MSFO01000003">
    <property type="protein sequence ID" value="PLB50215.1"/>
    <property type="molecule type" value="Genomic_DNA"/>
</dbReference>
<dbReference type="PANTHER" id="PTHR37540:SF5">
    <property type="entry name" value="TRANSCRIPTION FACTOR DOMAIN-CONTAINING PROTEIN"/>
    <property type="match status" value="1"/>
</dbReference>
<comment type="caution">
    <text evidence="1">The sequence shown here is derived from an EMBL/GenBank/DDBJ whole genome shotgun (WGS) entry which is preliminary data.</text>
</comment>
<dbReference type="AlphaFoldDB" id="A0A2I2GBH9"/>
<name>A0A2I2GBH9_9EURO</name>
<reference evidence="1 2" key="1">
    <citation type="submission" date="2016-12" db="EMBL/GenBank/DDBJ databases">
        <title>The genomes of Aspergillus section Nigri reveals drivers in fungal speciation.</title>
        <authorList>
            <consortium name="DOE Joint Genome Institute"/>
            <person name="Vesth T.C."/>
            <person name="Nybo J."/>
            <person name="Theobald S."/>
            <person name="Brandl J."/>
            <person name="Frisvad J.C."/>
            <person name="Nielsen K.F."/>
            <person name="Lyhne E.K."/>
            <person name="Kogle M.E."/>
            <person name="Kuo A."/>
            <person name="Riley R."/>
            <person name="Clum A."/>
            <person name="Nolan M."/>
            <person name="Lipzen A."/>
            <person name="Salamov A."/>
            <person name="Henrissat B."/>
            <person name="Wiebenga A."/>
            <person name="De Vries R.P."/>
            <person name="Grigoriev I.V."/>
            <person name="Mortensen U.H."/>
            <person name="Andersen M.R."/>
            <person name="Baker S.E."/>
        </authorList>
    </citation>
    <scope>NUCLEOTIDE SEQUENCE [LARGE SCALE GENOMIC DNA]</scope>
    <source>
        <strain evidence="1 2">IBT 23096</strain>
    </source>
</reference>
<accession>A0A2I2GBH9</accession>
<gene>
    <name evidence="1" type="ORF">P170DRAFT_139099</name>
</gene>
<organism evidence="1 2">
    <name type="scientific">Aspergillus steynii IBT 23096</name>
    <dbReference type="NCBI Taxonomy" id="1392250"/>
    <lineage>
        <taxon>Eukaryota</taxon>
        <taxon>Fungi</taxon>
        <taxon>Dikarya</taxon>
        <taxon>Ascomycota</taxon>
        <taxon>Pezizomycotina</taxon>
        <taxon>Eurotiomycetes</taxon>
        <taxon>Eurotiomycetidae</taxon>
        <taxon>Eurotiales</taxon>
        <taxon>Aspergillaceae</taxon>
        <taxon>Aspergillus</taxon>
        <taxon>Aspergillus subgen. Circumdati</taxon>
    </lineage>
</organism>
<dbReference type="RefSeq" id="XP_024705517.1">
    <property type="nucleotide sequence ID" value="XM_024842455.1"/>
</dbReference>
<evidence type="ECO:0008006" key="3">
    <source>
        <dbReference type="Google" id="ProtNLM"/>
    </source>
</evidence>
<dbReference type="OrthoDB" id="4159781at2759"/>
<dbReference type="VEuPathDB" id="FungiDB:P170DRAFT_139099"/>
<proteinExistence type="predicted"/>